<dbReference type="FunFam" id="2.60.40.10:FF:000495">
    <property type="entry name" value="Periplasmic beta-glucosidase"/>
    <property type="match status" value="1"/>
</dbReference>
<dbReference type="PANTHER" id="PTHR30620">
    <property type="entry name" value="PERIPLASMIC BETA-GLUCOSIDASE-RELATED"/>
    <property type="match status" value="1"/>
</dbReference>
<feature type="domain" description="Fibronectin type III-like" evidence="8">
    <location>
        <begin position="653"/>
        <end position="722"/>
    </location>
</feature>
<comment type="similarity">
    <text evidence="2 7">Belongs to the glycosyl hydrolase 3 family.</text>
</comment>
<dbReference type="SUPFAM" id="SSF52279">
    <property type="entry name" value="Beta-D-glucan exohydrolase, C-terminal domain"/>
    <property type="match status" value="1"/>
</dbReference>
<evidence type="ECO:0000256" key="1">
    <source>
        <dbReference type="ARBA" id="ARBA00000448"/>
    </source>
</evidence>
<dbReference type="SMART" id="SM01217">
    <property type="entry name" value="Fn3_like"/>
    <property type="match status" value="1"/>
</dbReference>
<keyword evidence="4" id="KW-0732">Signal</keyword>
<dbReference type="Proteomes" id="UP000580568">
    <property type="component" value="Unassembled WGS sequence"/>
</dbReference>
<evidence type="ECO:0000256" key="5">
    <source>
        <dbReference type="ARBA" id="ARBA00022801"/>
    </source>
</evidence>
<evidence type="ECO:0000256" key="7">
    <source>
        <dbReference type="RuleBase" id="RU361161"/>
    </source>
</evidence>
<dbReference type="PANTHER" id="PTHR30620:SF16">
    <property type="entry name" value="LYSOSOMAL BETA GLUCOSIDASE"/>
    <property type="match status" value="1"/>
</dbReference>
<dbReference type="GO" id="GO:0009251">
    <property type="term" value="P:glucan catabolic process"/>
    <property type="evidence" value="ECO:0007669"/>
    <property type="project" value="TreeGrafter"/>
</dbReference>
<comment type="caution">
    <text evidence="9">The sequence shown here is derived from an EMBL/GenBank/DDBJ whole genome shotgun (WGS) entry which is preliminary data.</text>
</comment>
<dbReference type="InterPro" id="IPR013783">
    <property type="entry name" value="Ig-like_fold"/>
</dbReference>
<proteinExistence type="inferred from homology"/>
<name>A0A6V8SBR0_9CLOT</name>
<dbReference type="EC" id="3.2.1.21" evidence="3"/>
<dbReference type="RefSeq" id="WP_183276224.1">
    <property type="nucleotide sequence ID" value="NZ_BLZR01000001.1"/>
</dbReference>
<dbReference type="EMBL" id="BLZR01000001">
    <property type="protein sequence ID" value="GFP74674.1"/>
    <property type="molecule type" value="Genomic_DNA"/>
</dbReference>
<evidence type="ECO:0000256" key="4">
    <source>
        <dbReference type="ARBA" id="ARBA00022729"/>
    </source>
</evidence>
<dbReference type="Pfam" id="PF00933">
    <property type="entry name" value="Glyco_hydro_3"/>
    <property type="match status" value="1"/>
</dbReference>
<dbReference type="InterPro" id="IPR001764">
    <property type="entry name" value="Glyco_hydro_3_N"/>
</dbReference>
<dbReference type="Gene3D" id="2.60.40.10">
    <property type="entry name" value="Immunoglobulins"/>
    <property type="match status" value="1"/>
</dbReference>
<dbReference type="GO" id="GO:0008422">
    <property type="term" value="F:beta-glucosidase activity"/>
    <property type="evidence" value="ECO:0007669"/>
    <property type="project" value="UniProtKB-EC"/>
</dbReference>
<evidence type="ECO:0000256" key="2">
    <source>
        <dbReference type="ARBA" id="ARBA00005336"/>
    </source>
</evidence>
<keyword evidence="5 7" id="KW-0378">Hydrolase</keyword>
<dbReference type="InterPro" id="IPR051915">
    <property type="entry name" value="Cellulose_Degrad_GH3"/>
</dbReference>
<sequence>MEKDRLVELLNKMTIEEKIYQLVQLDASLYSEKAAITGPKAKLGISDEVIDNIGSVYNVYGAEKVRNIQEDYLKKSRHKIPLLFCADVIYGYKTILPIPLAFGCSWNPELVKEGFEMVAKETSAAGVHGVFSPMVDLARDPRWGRVMESTGEDAYLNSAYAKAEVEGFQGNLDNNHVASCVKHFAAYGAPEAGREYNTVDMSERKLRQDYLPSYKAAVDAGCKMVMTSFNTVDGIPSTGNKWLMRDVLREEWGFDGVTISDYAAIKELIDHGVAEDEDHAAKLGIEAGVDFDMKTPIYAKHLKGLVERNEVDMKLIDEAVLRILNLKNDLGLFEDPYRAVDAEIEKMIINSEENKKLSRSLAEESIVLLKNDNKVLPIDKNKKVALIGPYINERALTGMWAIATDPKLVTTLEEAMKNKIGENLACAHGSDIVDDYSFMGEFAAYFQNSVAKRDIEKDIEEAVRVAANADVIVVALGEHAFQSGEAASRTELTIDKIQIKLLEKLSGLNKPIICILFNGRPLVLDNVLDKVDGLIEAWFPGSEGALAVADILCGDVNPSGKLSMSFPINVGQIPVYYNEFKTGRPIVGSGHTGRFVSKYIDIDNEPKYPFGYGLSYTEFEYGDITLDSDILTTNGVIRATISVKNIGKVKGKETVQIYVQDLVGSVVRPVKELKGFKKVELEPNESIDVEFVINENDLKFFTKNMKLEAEKGKFKLFIGKNSRDVKEASFEYKV</sequence>
<comment type="catalytic activity">
    <reaction evidence="1">
        <text>Hydrolysis of terminal, non-reducing beta-D-glucosyl residues with release of beta-D-glucose.</text>
        <dbReference type="EC" id="3.2.1.21"/>
    </reaction>
</comment>
<evidence type="ECO:0000259" key="8">
    <source>
        <dbReference type="SMART" id="SM01217"/>
    </source>
</evidence>
<organism evidence="9 10">
    <name type="scientific">Clostridium fungisolvens</name>
    <dbReference type="NCBI Taxonomy" id="1604897"/>
    <lineage>
        <taxon>Bacteria</taxon>
        <taxon>Bacillati</taxon>
        <taxon>Bacillota</taxon>
        <taxon>Clostridia</taxon>
        <taxon>Eubacteriales</taxon>
        <taxon>Clostridiaceae</taxon>
        <taxon>Clostridium</taxon>
    </lineage>
</organism>
<dbReference type="InterPro" id="IPR036881">
    <property type="entry name" value="Glyco_hydro_3_C_sf"/>
</dbReference>
<dbReference type="Gene3D" id="3.20.20.300">
    <property type="entry name" value="Glycoside hydrolase, family 3, N-terminal domain"/>
    <property type="match status" value="1"/>
</dbReference>
<gene>
    <name evidence="9" type="ORF">bsdtw1_00729</name>
</gene>
<dbReference type="InterPro" id="IPR019800">
    <property type="entry name" value="Glyco_hydro_3_AS"/>
</dbReference>
<dbReference type="InterPro" id="IPR002772">
    <property type="entry name" value="Glyco_hydro_3_C"/>
</dbReference>
<protein>
    <recommendedName>
        <fullName evidence="3">beta-glucosidase</fullName>
        <ecNumber evidence="3">3.2.1.21</ecNumber>
    </recommendedName>
</protein>
<evidence type="ECO:0000313" key="9">
    <source>
        <dbReference type="EMBL" id="GFP74674.1"/>
    </source>
</evidence>
<dbReference type="InterPro" id="IPR036962">
    <property type="entry name" value="Glyco_hydro_3_N_sf"/>
</dbReference>
<evidence type="ECO:0000256" key="3">
    <source>
        <dbReference type="ARBA" id="ARBA00012744"/>
    </source>
</evidence>
<dbReference type="InterPro" id="IPR026891">
    <property type="entry name" value="Fn3-like"/>
</dbReference>
<dbReference type="Pfam" id="PF01915">
    <property type="entry name" value="Glyco_hydro_3_C"/>
    <property type="match status" value="1"/>
</dbReference>
<accession>A0A6V8SBR0</accession>
<dbReference type="Gene3D" id="3.40.50.1700">
    <property type="entry name" value="Glycoside hydrolase family 3 C-terminal domain"/>
    <property type="match status" value="1"/>
</dbReference>
<dbReference type="SUPFAM" id="SSF51445">
    <property type="entry name" value="(Trans)glycosidases"/>
    <property type="match status" value="1"/>
</dbReference>
<dbReference type="PRINTS" id="PR00133">
    <property type="entry name" value="GLHYDRLASE3"/>
</dbReference>
<evidence type="ECO:0000313" key="10">
    <source>
        <dbReference type="Proteomes" id="UP000580568"/>
    </source>
</evidence>
<evidence type="ECO:0000256" key="6">
    <source>
        <dbReference type="ARBA" id="ARBA00023295"/>
    </source>
</evidence>
<dbReference type="Pfam" id="PF14310">
    <property type="entry name" value="Fn3-like"/>
    <property type="match status" value="1"/>
</dbReference>
<dbReference type="PROSITE" id="PS00775">
    <property type="entry name" value="GLYCOSYL_HYDROL_F3"/>
    <property type="match status" value="1"/>
</dbReference>
<dbReference type="AlphaFoldDB" id="A0A6V8SBR0"/>
<keyword evidence="10" id="KW-1185">Reference proteome</keyword>
<reference evidence="9 10" key="1">
    <citation type="submission" date="2020-07" db="EMBL/GenBank/DDBJ databases">
        <title>A new beta-1,3-glucan-decomposing anaerobic bacterium isolated from anoxic soil subjected to biological soil disinfestation.</title>
        <authorList>
            <person name="Ueki A."/>
            <person name="Tonouchi A."/>
        </authorList>
    </citation>
    <scope>NUCLEOTIDE SEQUENCE [LARGE SCALE GENOMIC DNA]</scope>
    <source>
        <strain evidence="9 10">TW1</strain>
    </source>
</reference>
<keyword evidence="6 7" id="KW-0326">Glycosidase</keyword>
<dbReference type="InterPro" id="IPR017853">
    <property type="entry name" value="GH"/>
</dbReference>
<dbReference type="FunFam" id="3.20.20.300:FF:000005">
    <property type="entry name" value="Periplasmic beta-glucosidase"/>
    <property type="match status" value="1"/>
</dbReference>
<dbReference type="NCBIfam" id="NF011678">
    <property type="entry name" value="PRK15098.1"/>
    <property type="match status" value="1"/>
</dbReference>